<name>A0A812ZXL6_9DINO</name>
<feature type="compositionally biased region" description="Low complexity" evidence="6">
    <location>
        <begin position="513"/>
        <end position="526"/>
    </location>
</feature>
<feature type="region of interest" description="Disordered" evidence="6">
    <location>
        <begin position="475"/>
        <end position="526"/>
    </location>
</feature>
<dbReference type="SUPFAM" id="SSF56112">
    <property type="entry name" value="Protein kinase-like (PK-like)"/>
    <property type="match status" value="1"/>
</dbReference>
<dbReference type="Pfam" id="PF11527">
    <property type="entry name" value="ARL2_Bind_BART"/>
    <property type="match status" value="1"/>
</dbReference>
<dbReference type="PANTHER" id="PTHR43173">
    <property type="entry name" value="ABC1 FAMILY PROTEIN"/>
    <property type="match status" value="1"/>
</dbReference>
<evidence type="ECO:0000313" key="9">
    <source>
        <dbReference type="EMBL" id="CAE7845116.1"/>
    </source>
</evidence>
<reference evidence="9" key="1">
    <citation type="submission" date="2021-02" db="EMBL/GenBank/DDBJ databases">
        <authorList>
            <person name="Dougan E. K."/>
            <person name="Rhodes N."/>
            <person name="Thang M."/>
            <person name="Chan C."/>
        </authorList>
    </citation>
    <scope>NUCLEOTIDE SEQUENCE</scope>
</reference>
<protein>
    <recommendedName>
        <fullName evidence="11">Coiled-coil domain-containing protein 104</fullName>
    </recommendedName>
</protein>
<dbReference type="EMBL" id="CAJNJA010051908">
    <property type="protein sequence ID" value="CAE7845116.1"/>
    <property type="molecule type" value="Genomic_DNA"/>
</dbReference>
<dbReference type="Pfam" id="PF03109">
    <property type="entry name" value="ABC1"/>
    <property type="match status" value="1"/>
</dbReference>
<evidence type="ECO:0008006" key="11">
    <source>
        <dbReference type="Google" id="ProtNLM"/>
    </source>
</evidence>
<dbReference type="InterPro" id="IPR003903">
    <property type="entry name" value="UIM_dom"/>
</dbReference>
<dbReference type="AlphaFoldDB" id="A0A812ZXL6"/>
<comment type="caution">
    <text evidence="9">The sequence shown here is derived from an EMBL/GenBank/DDBJ whole genome shotgun (WGS) entry which is preliminary data.</text>
</comment>
<proteinExistence type="predicted"/>
<keyword evidence="4" id="KW-0969">Cilium</keyword>
<keyword evidence="3" id="KW-0963">Cytoplasm</keyword>
<dbReference type="InterPro" id="IPR051130">
    <property type="entry name" value="Mito_struct-func_regulator"/>
</dbReference>
<dbReference type="InterPro" id="IPR042541">
    <property type="entry name" value="BART_sf"/>
</dbReference>
<feature type="non-terminal residue" evidence="9">
    <location>
        <position position="526"/>
    </location>
</feature>
<gene>
    <name evidence="9" type="ORF">SNEC2469_LOCUS25936</name>
</gene>
<comment type="subcellular location">
    <subcellularLocation>
        <location evidence="1">Cell projection</location>
        <location evidence="1">Cilium</location>
    </subcellularLocation>
    <subcellularLocation>
        <location evidence="2">Cytoplasm</location>
    </subcellularLocation>
</comment>
<feature type="compositionally biased region" description="Pro residues" evidence="6">
    <location>
        <begin position="502"/>
        <end position="512"/>
    </location>
</feature>
<organism evidence="9 10">
    <name type="scientific">Symbiodinium necroappetens</name>
    <dbReference type="NCBI Taxonomy" id="1628268"/>
    <lineage>
        <taxon>Eukaryota</taxon>
        <taxon>Sar</taxon>
        <taxon>Alveolata</taxon>
        <taxon>Dinophyceae</taxon>
        <taxon>Suessiales</taxon>
        <taxon>Symbiodiniaceae</taxon>
        <taxon>Symbiodinium</taxon>
    </lineage>
</organism>
<evidence type="ECO:0000256" key="2">
    <source>
        <dbReference type="ARBA" id="ARBA00004496"/>
    </source>
</evidence>
<feature type="compositionally biased region" description="Low complexity" evidence="6">
    <location>
        <begin position="483"/>
        <end position="501"/>
    </location>
</feature>
<evidence type="ECO:0000256" key="6">
    <source>
        <dbReference type="SAM" id="MobiDB-lite"/>
    </source>
</evidence>
<feature type="domain" description="BART" evidence="8">
    <location>
        <begin position="284"/>
        <end position="384"/>
    </location>
</feature>
<dbReference type="InterPro" id="IPR004147">
    <property type="entry name" value="ABC1_dom"/>
</dbReference>
<accession>A0A812ZXL6</accession>
<keyword evidence="5" id="KW-0966">Cell projection</keyword>
<evidence type="ECO:0000256" key="5">
    <source>
        <dbReference type="ARBA" id="ARBA00023273"/>
    </source>
</evidence>
<dbReference type="Proteomes" id="UP000601435">
    <property type="component" value="Unassembled WGS sequence"/>
</dbReference>
<evidence type="ECO:0000313" key="10">
    <source>
        <dbReference type="Proteomes" id="UP000601435"/>
    </source>
</evidence>
<evidence type="ECO:0000256" key="4">
    <source>
        <dbReference type="ARBA" id="ARBA00023069"/>
    </source>
</evidence>
<keyword evidence="10" id="KW-1185">Reference proteome</keyword>
<dbReference type="GO" id="GO:0005929">
    <property type="term" value="C:cilium"/>
    <property type="evidence" value="ECO:0007669"/>
    <property type="project" value="UniProtKB-SubCell"/>
</dbReference>
<dbReference type="InterPro" id="IPR011009">
    <property type="entry name" value="Kinase-like_dom_sf"/>
</dbReference>
<dbReference type="PROSITE" id="PS50330">
    <property type="entry name" value="UIM"/>
    <property type="match status" value="1"/>
</dbReference>
<evidence type="ECO:0000256" key="3">
    <source>
        <dbReference type="ARBA" id="ARBA00022490"/>
    </source>
</evidence>
<dbReference type="Gene3D" id="1.20.1520.10">
    <property type="entry name" value="ADP-ribosylation factor-like 2-binding protein, domain"/>
    <property type="match status" value="1"/>
</dbReference>
<feature type="domain" description="ABC1 atypical kinase-like" evidence="7">
    <location>
        <begin position="2"/>
        <end position="132"/>
    </location>
</feature>
<dbReference type="CDD" id="cd05121">
    <property type="entry name" value="ABC1_ADCK3-like"/>
    <property type="match status" value="1"/>
</dbReference>
<evidence type="ECO:0000259" key="7">
    <source>
        <dbReference type="Pfam" id="PF03109"/>
    </source>
</evidence>
<dbReference type="InterPro" id="IPR023379">
    <property type="entry name" value="BART_dom"/>
</dbReference>
<dbReference type="GO" id="GO:0005737">
    <property type="term" value="C:cytoplasm"/>
    <property type="evidence" value="ECO:0007669"/>
    <property type="project" value="UniProtKB-SubCell"/>
</dbReference>
<sequence length="526" mass="57873">MLGELDFREEQKNLDVYRDFLDENGLTAIAVAPKPYPEASSKRVLTMERLSGVPLVDLEGIKKYTADPEATLVNALNVWALSVQKCEFFHADVHAGNLLVLEDGRVGFIDFGIVGRLSPQMATGIDKLNTALAAGVSDARGMANALISMGATVGKVDEEAFAADIQKLISSLGNTLDNTTDMAVDESKIQDIVLDIAQVAGNNGLKLPREFGLLIKQSLYFDRYTKLLAPDLNMMSDDRIANFGQARVAGAGPPIRNVTLHQKSLLKPRLQSQRKRESTVWDPSSPSWVAPIAQFVDQQCIIFEDEEENKLEYTECHNEFRQLIDNLLAAHLLELDVSNEQFEQFCQTGLSTNSTLHRVLVEQLLAVDDFLIFKAMMTKRNADLYREAQRRVDAGQLDEEDFHETTVVDDDEEVLAGLGEMTVEASLVADEWKMYEDQLFQALDESQKADDELARQRQKEEEELERALVLSLQMEEERMHGLAGEAANASPSSSSAAGQDAAPPPPAPPPPSEAASAAPVEASAAP</sequence>
<evidence type="ECO:0000259" key="8">
    <source>
        <dbReference type="Pfam" id="PF11527"/>
    </source>
</evidence>
<dbReference type="OrthoDB" id="418525at2759"/>
<dbReference type="PANTHER" id="PTHR43173:SF22">
    <property type="entry name" value="OS07G0227800 PROTEIN"/>
    <property type="match status" value="1"/>
</dbReference>
<evidence type="ECO:0000256" key="1">
    <source>
        <dbReference type="ARBA" id="ARBA00004138"/>
    </source>
</evidence>